<evidence type="ECO:0000313" key="8">
    <source>
        <dbReference type="EMBL" id="SMB98900.1"/>
    </source>
</evidence>
<reference evidence="8 9" key="1">
    <citation type="submission" date="2017-04" db="EMBL/GenBank/DDBJ databases">
        <authorList>
            <person name="Afonso C.L."/>
            <person name="Miller P.J."/>
            <person name="Scott M.A."/>
            <person name="Spackman E."/>
            <person name="Goraichik I."/>
            <person name="Dimitrov K.M."/>
            <person name="Suarez D.L."/>
            <person name="Swayne D.E."/>
        </authorList>
    </citation>
    <scope>NUCLEOTIDE SEQUENCE [LARGE SCALE GENOMIC DNA]</scope>
    <source>
        <strain evidence="8 9">ToBE</strain>
    </source>
</reference>
<dbReference type="GO" id="GO:0005886">
    <property type="term" value="C:plasma membrane"/>
    <property type="evidence" value="ECO:0007669"/>
    <property type="project" value="UniProtKB-SubCell"/>
</dbReference>
<evidence type="ECO:0000256" key="3">
    <source>
        <dbReference type="ARBA" id="ARBA00022692"/>
    </source>
</evidence>
<name>A0A1W1W075_9FIRM</name>
<evidence type="ECO:0000256" key="6">
    <source>
        <dbReference type="SAM" id="Phobius"/>
    </source>
</evidence>
<dbReference type="OrthoDB" id="1725146at2"/>
<comment type="subcellular location">
    <subcellularLocation>
        <location evidence="1">Cell membrane</location>
    </subcellularLocation>
</comment>
<evidence type="ECO:0000256" key="1">
    <source>
        <dbReference type="ARBA" id="ARBA00004236"/>
    </source>
</evidence>
<evidence type="ECO:0000259" key="7">
    <source>
        <dbReference type="Pfam" id="PF13190"/>
    </source>
</evidence>
<dbReference type="AlphaFoldDB" id="A0A1W1W075"/>
<evidence type="ECO:0000256" key="4">
    <source>
        <dbReference type="ARBA" id="ARBA00022989"/>
    </source>
</evidence>
<gene>
    <name evidence="8" type="ORF">SAMN00808754_2616</name>
</gene>
<accession>A0A1W1W075</accession>
<evidence type="ECO:0000256" key="5">
    <source>
        <dbReference type="ARBA" id="ARBA00023136"/>
    </source>
</evidence>
<evidence type="ECO:0000256" key="2">
    <source>
        <dbReference type="ARBA" id="ARBA00022475"/>
    </source>
</evidence>
<feature type="transmembrane region" description="Helical" evidence="6">
    <location>
        <begin position="70"/>
        <end position="90"/>
    </location>
</feature>
<keyword evidence="9" id="KW-1185">Reference proteome</keyword>
<dbReference type="RefSeq" id="WP_084666280.1">
    <property type="nucleotide sequence ID" value="NZ_LT838272.1"/>
</dbReference>
<keyword evidence="5 6" id="KW-0472">Membrane</keyword>
<feature type="domain" description="PDGLE" evidence="7">
    <location>
        <begin position="10"/>
        <end position="93"/>
    </location>
</feature>
<organism evidence="8 9">
    <name type="scientific">Thermanaeromonas toyohensis ToBE</name>
    <dbReference type="NCBI Taxonomy" id="698762"/>
    <lineage>
        <taxon>Bacteria</taxon>
        <taxon>Bacillati</taxon>
        <taxon>Bacillota</taxon>
        <taxon>Clostridia</taxon>
        <taxon>Neomoorellales</taxon>
        <taxon>Neomoorellaceae</taxon>
        <taxon>Thermanaeromonas</taxon>
    </lineage>
</organism>
<keyword evidence="3 6" id="KW-0812">Transmembrane</keyword>
<evidence type="ECO:0000313" key="9">
    <source>
        <dbReference type="Proteomes" id="UP000192569"/>
    </source>
</evidence>
<dbReference type="Pfam" id="PF13190">
    <property type="entry name" value="PDGLE"/>
    <property type="match status" value="1"/>
</dbReference>
<dbReference type="InterPro" id="IPR025937">
    <property type="entry name" value="PDGLE_dom"/>
</dbReference>
<proteinExistence type="predicted"/>
<dbReference type="EMBL" id="LT838272">
    <property type="protein sequence ID" value="SMB98900.1"/>
    <property type="molecule type" value="Genomic_DNA"/>
</dbReference>
<dbReference type="STRING" id="698762.SAMN00808754_2616"/>
<protein>
    <submittedName>
        <fullName evidence="8">Cobalt/nickel transport protein</fullName>
    </submittedName>
</protein>
<keyword evidence="2" id="KW-1003">Cell membrane</keyword>
<sequence length="108" mass="11806">MRDTVKRGSWLFLLLALMIAAFLSPWASSYPDGLERVAEDQGFLERSEGKEVIKGLMPDYIFPGIENEKLATALAGIIGTSLTFGAAWGIGRLWSGHRGQGYQKQSSA</sequence>
<keyword evidence="4 6" id="KW-1133">Transmembrane helix</keyword>
<dbReference type="Proteomes" id="UP000192569">
    <property type="component" value="Chromosome I"/>
</dbReference>